<keyword evidence="2" id="KW-1185">Reference proteome</keyword>
<sequence>MMCQEGGIAQKVAKTGTARPAGRCQQTLTRSAWHIAIIINTNTTTFVSALLGTDETSSSRRA</sequence>
<dbReference type="AlphaFoldDB" id="A0A8S1HDF5"/>
<proteinExistence type="predicted"/>
<reference evidence="1" key="1">
    <citation type="submission" date="2020-10" db="EMBL/GenBank/DDBJ databases">
        <authorList>
            <person name="Kikuchi T."/>
        </authorList>
    </citation>
    <scope>NUCLEOTIDE SEQUENCE</scope>
    <source>
        <strain evidence="1">NKZ352</strain>
    </source>
</reference>
<feature type="non-terminal residue" evidence="1">
    <location>
        <position position="1"/>
    </location>
</feature>
<evidence type="ECO:0000313" key="2">
    <source>
        <dbReference type="Proteomes" id="UP000835052"/>
    </source>
</evidence>
<dbReference type="EMBL" id="CAJGYM010000038">
    <property type="protein sequence ID" value="CAD6193734.1"/>
    <property type="molecule type" value="Genomic_DNA"/>
</dbReference>
<name>A0A8S1HDF5_9PELO</name>
<protein>
    <submittedName>
        <fullName evidence="1">Uncharacterized protein</fullName>
    </submittedName>
</protein>
<gene>
    <name evidence="1" type="ORF">CAUJ_LOCUS9653</name>
</gene>
<comment type="caution">
    <text evidence="1">The sequence shown here is derived from an EMBL/GenBank/DDBJ whole genome shotgun (WGS) entry which is preliminary data.</text>
</comment>
<organism evidence="1 2">
    <name type="scientific">Caenorhabditis auriculariae</name>
    <dbReference type="NCBI Taxonomy" id="2777116"/>
    <lineage>
        <taxon>Eukaryota</taxon>
        <taxon>Metazoa</taxon>
        <taxon>Ecdysozoa</taxon>
        <taxon>Nematoda</taxon>
        <taxon>Chromadorea</taxon>
        <taxon>Rhabditida</taxon>
        <taxon>Rhabditina</taxon>
        <taxon>Rhabditomorpha</taxon>
        <taxon>Rhabditoidea</taxon>
        <taxon>Rhabditidae</taxon>
        <taxon>Peloderinae</taxon>
        <taxon>Caenorhabditis</taxon>
    </lineage>
</organism>
<evidence type="ECO:0000313" key="1">
    <source>
        <dbReference type="EMBL" id="CAD6193734.1"/>
    </source>
</evidence>
<dbReference type="Proteomes" id="UP000835052">
    <property type="component" value="Unassembled WGS sequence"/>
</dbReference>
<accession>A0A8S1HDF5</accession>